<comment type="caution">
    <text evidence="1">The sequence shown here is derived from an EMBL/GenBank/DDBJ whole genome shotgun (WGS) entry which is preliminary data.</text>
</comment>
<sequence length="81" mass="9835">MKVIFQEILKGNLPKKGEKEEFSVEKGEKHFYLYHMGNPSRDQLITFDYQDANSEKVEARCEEIFEFFGYRFDKETKTWER</sequence>
<dbReference type="AlphaFoldDB" id="X1NN34"/>
<protein>
    <submittedName>
        <fullName evidence="1">Uncharacterized protein</fullName>
    </submittedName>
</protein>
<gene>
    <name evidence="1" type="ORF">S06H3_48844</name>
</gene>
<proteinExistence type="predicted"/>
<name>X1NN34_9ZZZZ</name>
<dbReference type="EMBL" id="BARV01030789">
    <property type="protein sequence ID" value="GAI44998.1"/>
    <property type="molecule type" value="Genomic_DNA"/>
</dbReference>
<organism evidence="1">
    <name type="scientific">marine sediment metagenome</name>
    <dbReference type="NCBI Taxonomy" id="412755"/>
    <lineage>
        <taxon>unclassified sequences</taxon>
        <taxon>metagenomes</taxon>
        <taxon>ecological metagenomes</taxon>
    </lineage>
</organism>
<evidence type="ECO:0000313" key="1">
    <source>
        <dbReference type="EMBL" id="GAI44998.1"/>
    </source>
</evidence>
<reference evidence="1" key="1">
    <citation type="journal article" date="2014" name="Front. Microbiol.">
        <title>High frequency of phylogenetically diverse reductive dehalogenase-homologous genes in deep subseafloor sedimentary metagenomes.</title>
        <authorList>
            <person name="Kawai M."/>
            <person name="Futagami T."/>
            <person name="Toyoda A."/>
            <person name="Takaki Y."/>
            <person name="Nishi S."/>
            <person name="Hori S."/>
            <person name="Arai W."/>
            <person name="Tsubouchi T."/>
            <person name="Morono Y."/>
            <person name="Uchiyama I."/>
            <person name="Ito T."/>
            <person name="Fujiyama A."/>
            <person name="Inagaki F."/>
            <person name="Takami H."/>
        </authorList>
    </citation>
    <scope>NUCLEOTIDE SEQUENCE</scope>
    <source>
        <strain evidence="1">Expedition CK06-06</strain>
    </source>
</reference>
<accession>X1NN34</accession>